<dbReference type="PANTHER" id="PTHR47966:SF51">
    <property type="entry name" value="BETA-SITE APP-CLEAVING ENZYME, ISOFORM A-RELATED"/>
    <property type="match status" value="1"/>
</dbReference>
<dbReference type="SUPFAM" id="SSF50630">
    <property type="entry name" value="Acid proteases"/>
    <property type="match status" value="1"/>
</dbReference>
<dbReference type="Gene3D" id="2.40.70.10">
    <property type="entry name" value="Acid Proteases"/>
    <property type="match status" value="2"/>
</dbReference>
<evidence type="ECO:0000256" key="2">
    <source>
        <dbReference type="ARBA" id="ARBA00022670"/>
    </source>
</evidence>
<dbReference type="InterPro" id="IPR021109">
    <property type="entry name" value="Peptidase_aspartic_dom_sf"/>
</dbReference>
<organism evidence="12 13">
    <name type="scientific">Elysia crispata</name>
    <name type="common">lettuce slug</name>
    <dbReference type="NCBI Taxonomy" id="231223"/>
    <lineage>
        <taxon>Eukaryota</taxon>
        <taxon>Metazoa</taxon>
        <taxon>Spiralia</taxon>
        <taxon>Lophotrochozoa</taxon>
        <taxon>Mollusca</taxon>
        <taxon>Gastropoda</taxon>
        <taxon>Heterobranchia</taxon>
        <taxon>Euthyneura</taxon>
        <taxon>Panpulmonata</taxon>
        <taxon>Sacoglossa</taxon>
        <taxon>Placobranchoidea</taxon>
        <taxon>Plakobranchidae</taxon>
        <taxon>Elysia</taxon>
    </lineage>
</organism>
<evidence type="ECO:0000256" key="1">
    <source>
        <dbReference type="ARBA" id="ARBA00007447"/>
    </source>
</evidence>
<sequence>MVAATVIVLAATLVSSLAVEPIHIPIYPTVKPEHRVASLLKQVDYYRNVNPGDEPLRNFQDVEYYGPITIGTPGQSFNVVFDTGSSDLWIPSVRCLKWNVACQRHNKYNNAMSSTYTPNGKHFSISYGTGYANGYLSRDTVTVASIAVVNQTFGEALQESSDFINTPADGLLGMGFLEMSVDKVPTVFGNMVRQKLLPKPVFSFYLNRDAPAGPGGILTLGGTDPSHYTGNFTFLDITKKGYWQFKMDRINVKGEELTVCRNGCQAIADTGTSLIVGPGREVSELNRKLGGTRTAHGHYVVPCEEVSSLPDVVITLKAKPFPLTGPQYTLKVKTKEGYTGCFLGFKEAGRKSLWILGDVFLRAYYSQYDWGQARVGFAVSKN</sequence>
<keyword evidence="13" id="KW-1185">Reference proteome</keyword>
<keyword evidence="2 9" id="KW-0645">Protease</keyword>
<proteinExistence type="inferred from homology"/>
<comment type="similarity">
    <text evidence="1 9">Belongs to the peptidase A1 family.</text>
</comment>
<accession>A0AAE1CU42</accession>
<dbReference type="InterPro" id="IPR001969">
    <property type="entry name" value="Aspartic_peptidase_AS"/>
</dbReference>
<feature type="signal peptide" evidence="10">
    <location>
        <begin position="1"/>
        <end position="18"/>
    </location>
</feature>
<dbReference type="PROSITE" id="PS00141">
    <property type="entry name" value="ASP_PROTEASE"/>
    <property type="match status" value="2"/>
</dbReference>
<feature type="chain" id="PRO_5042079303" description="Peptidase A1 domain-containing protein" evidence="10">
    <location>
        <begin position="19"/>
        <end position="382"/>
    </location>
</feature>
<dbReference type="GO" id="GO:0006508">
    <property type="term" value="P:proteolysis"/>
    <property type="evidence" value="ECO:0007669"/>
    <property type="project" value="UniProtKB-KW"/>
</dbReference>
<dbReference type="AlphaFoldDB" id="A0AAE1CU42"/>
<keyword evidence="6" id="KW-0325">Glycoprotein</keyword>
<reference evidence="12" key="1">
    <citation type="journal article" date="2023" name="G3 (Bethesda)">
        <title>A reference genome for the long-term kleptoplast-retaining sea slug Elysia crispata morphotype clarki.</title>
        <authorList>
            <person name="Eastman K.E."/>
            <person name="Pendleton A.L."/>
            <person name="Shaikh M.A."/>
            <person name="Suttiyut T."/>
            <person name="Ogas R."/>
            <person name="Tomko P."/>
            <person name="Gavelis G."/>
            <person name="Widhalm J.R."/>
            <person name="Wisecaver J.H."/>
        </authorList>
    </citation>
    <scope>NUCLEOTIDE SEQUENCE</scope>
    <source>
        <strain evidence="12">ECLA1</strain>
    </source>
</reference>
<dbReference type="PRINTS" id="PR00792">
    <property type="entry name" value="PEPSIN"/>
</dbReference>
<feature type="domain" description="Peptidase A1" evidence="11">
    <location>
        <begin position="64"/>
        <end position="378"/>
    </location>
</feature>
<dbReference type="FunFam" id="2.40.70.10:FF:000149">
    <property type="entry name" value="Uncharacterized protein"/>
    <property type="match status" value="1"/>
</dbReference>
<name>A0AAE1CU42_9GAST</name>
<evidence type="ECO:0000259" key="11">
    <source>
        <dbReference type="PROSITE" id="PS51767"/>
    </source>
</evidence>
<feature type="disulfide bond" evidence="8">
    <location>
        <begin position="303"/>
        <end position="341"/>
    </location>
</feature>
<feature type="disulfide bond" evidence="8">
    <location>
        <begin position="95"/>
        <end position="102"/>
    </location>
</feature>
<dbReference type="PROSITE" id="PS51767">
    <property type="entry name" value="PEPTIDASE_A1"/>
    <property type="match status" value="1"/>
</dbReference>
<keyword evidence="5 8" id="KW-1015">Disulfide bond</keyword>
<dbReference type="InterPro" id="IPR033121">
    <property type="entry name" value="PEPTIDASE_A1"/>
</dbReference>
<dbReference type="Gene3D" id="2.60.40.1960">
    <property type="match status" value="1"/>
</dbReference>
<feature type="active site" evidence="7">
    <location>
        <position position="269"/>
    </location>
</feature>
<dbReference type="FunFam" id="2.40.70.10:FF:000002">
    <property type="entry name" value="Vacuolar aspartic proteinase"/>
    <property type="match status" value="1"/>
</dbReference>
<dbReference type="GO" id="GO:0004190">
    <property type="term" value="F:aspartic-type endopeptidase activity"/>
    <property type="evidence" value="ECO:0007669"/>
    <property type="project" value="UniProtKB-KW"/>
</dbReference>
<dbReference type="PANTHER" id="PTHR47966">
    <property type="entry name" value="BETA-SITE APP-CLEAVING ENZYME, ISOFORM A-RELATED"/>
    <property type="match status" value="1"/>
</dbReference>
<dbReference type="EMBL" id="JAWDGP010006744">
    <property type="protein sequence ID" value="KAK3736090.1"/>
    <property type="molecule type" value="Genomic_DNA"/>
</dbReference>
<evidence type="ECO:0000256" key="9">
    <source>
        <dbReference type="RuleBase" id="RU000454"/>
    </source>
</evidence>
<evidence type="ECO:0000256" key="4">
    <source>
        <dbReference type="ARBA" id="ARBA00022801"/>
    </source>
</evidence>
<keyword evidence="3 9" id="KW-0064">Aspartyl protease</keyword>
<evidence type="ECO:0000313" key="13">
    <source>
        <dbReference type="Proteomes" id="UP001283361"/>
    </source>
</evidence>
<protein>
    <recommendedName>
        <fullName evidence="11">Peptidase A1 domain-containing protein</fullName>
    </recommendedName>
</protein>
<evidence type="ECO:0000256" key="8">
    <source>
        <dbReference type="PIRSR" id="PIRSR601461-2"/>
    </source>
</evidence>
<dbReference type="Proteomes" id="UP001283361">
    <property type="component" value="Unassembled WGS sequence"/>
</dbReference>
<dbReference type="Pfam" id="PF00026">
    <property type="entry name" value="Asp"/>
    <property type="match status" value="1"/>
</dbReference>
<comment type="caution">
    <text evidence="12">The sequence shown here is derived from an EMBL/GenBank/DDBJ whole genome shotgun (WGS) entry which is preliminary data.</text>
</comment>
<keyword evidence="4 9" id="KW-0378">Hydrolase</keyword>
<evidence type="ECO:0000256" key="6">
    <source>
        <dbReference type="ARBA" id="ARBA00023180"/>
    </source>
</evidence>
<evidence type="ECO:0000256" key="10">
    <source>
        <dbReference type="SAM" id="SignalP"/>
    </source>
</evidence>
<evidence type="ECO:0000256" key="5">
    <source>
        <dbReference type="ARBA" id="ARBA00023157"/>
    </source>
</evidence>
<keyword evidence="10" id="KW-0732">Signal</keyword>
<gene>
    <name evidence="12" type="ORF">RRG08_031543</name>
</gene>
<feature type="active site" evidence="7">
    <location>
        <position position="82"/>
    </location>
</feature>
<evidence type="ECO:0000313" key="12">
    <source>
        <dbReference type="EMBL" id="KAK3736090.1"/>
    </source>
</evidence>
<evidence type="ECO:0000256" key="7">
    <source>
        <dbReference type="PIRSR" id="PIRSR601461-1"/>
    </source>
</evidence>
<dbReference type="InterPro" id="IPR001461">
    <property type="entry name" value="Aspartic_peptidase_A1"/>
</dbReference>
<evidence type="ECO:0000256" key="3">
    <source>
        <dbReference type="ARBA" id="ARBA00022750"/>
    </source>
</evidence>